<gene>
    <name evidence="2" type="ORF">G4Z14_12550</name>
</gene>
<accession>A0A6M0QUM9</accession>
<dbReference type="AlphaFoldDB" id="A0A6M0QUM9"/>
<dbReference type="EMBL" id="JAAIVJ010000007">
    <property type="protein sequence ID" value="NEY91129.1"/>
    <property type="molecule type" value="Genomic_DNA"/>
</dbReference>
<proteinExistence type="predicted"/>
<evidence type="ECO:0000313" key="3">
    <source>
        <dbReference type="Proteomes" id="UP000477782"/>
    </source>
</evidence>
<reference evidence="2 3" key="1">
    <citation type="submission" date="2020-02" db="EMBL/GenBank/DDBJ databases">
        <authorList>
            <person name="Chen W.-M."/>
        </authorList>
    </citation>
    <scope>NUCLEOTIDE SEQUENCE [LARGE SCALE GENOMIC DNA]</scope>
    <source>
        <strain evidence="2 3">KMS-5</strain>
    </source>
</reference>
<dbReference type="Pfam" id="PF10135">
    <property type="entry name" value="Rod-binding"/>
    <property type="match status" value="1"/>
</dbReference>
<protein>
    <submittedName>
        <fullName evidence="2">Chemotaxis protein chel</fullName>
    </submittedName>
</protein>
<dbReference type="InterPro" id="IPR019301">
    <property type="entry name" value="Flagellar_prot_FlgJ_N"/>
</dbReference>
<sequence>MFSADPSPLSALPGAQGRDAQLLRKSQELEAAFLAEMLSFSGLSTPSESFGGGAGEEQFASFLRAEQARLMVARGGIGLAEVIFESMKSREGQRDGNP</sequence>
<evidence type="ECO:0000313" key="2">
    <source>
        <dbReference type="EMBL" id="NEY91129.1"/>
    </source>
</evidence>
<organism evidence="2 3">
    <name type="scientific">Tabrizicola oligotrophica</name>
    <dbReference type="NCBI Taxonomy" id="2710650"/>
    <lineage>
        <taxon>Bacteria</taxon>
        <taxon>Pseudomonadati</taxon>
        <taxon>Pseudomonadota</taxon>
        <taxon>Alphaproteobacteria</taxon>
        <taxon>Rhodobacterales</taxon>
        <taxon>Paracoccaceae</taxon>
        <taxon>Tabrizicola</taxon>
    </lineage>
</organism>
<dbReference type="Proteomes" id="UP000477782">
    <property type="component" value="Unassembled WGS sequence"/>
</dbReference>
<keyword evidence="3" id="KW-1185">Reference proteome</keyword>
<name>A0A6M0QUM9_9RHOB</name>
<dbReference type="RefSeq" id="WP_164626263.1">
    <property type="nucleotide sequence ID" value="NZ_JAAIVJ010000007.1"/>
</dbReference>
<evidence type="ECO:0000259" key="1">
    <source>
        <dbReference type="Pfam" id="PF10135"/>
    </source>
</evidence>
<comment type="caution">
    <text evidence="2">The sequence shown here is derived from an EMBL/GenBank/DDBJ whole genome shotgun (WGS) entry which is preliminary data.</text>
</comment>
<feature type="domain" description="Flagellar protein FlgJ N-terminal" evidence="1">
    <location>
        <begin position="46"/>
        <end position="85"/>
    </location>
</feature>